<gene>
    <name evidence="2" type="primary">HaRxL107</name>
</gene>
<organism evidence="2">
    <name type="scientific">Hyaloperonospora arabidopsidis (strain Emoy2)</name>
    <name type="common">Downy mildew agent</name>
    <name type="synonym">Peronospora arabidopsidis</name>
    <dbReference type="NCBI Taxonomy" id="559515"/>
    <lineage>
        <taxon>Eukaryota</taxon>
        <taxon>Sar</taxon>
        <taxon>Stramenopiles</taxon>
        <taxon>Oomycota</taxon>
        <taxon>Peronosporomycetes</taxon>
        <taxon>Peronosporales</taxon>
        <taxon>Peronosporaceae</taxon>
        <taxon>Hyaloperonospora</taxon>
    </lineage>
</organism>
<evidence type="ECO:0000313" key="2">
    <source>
        <dbReference type="EMBL" id="BAP68831.1"/>
    </source>
</evidence>
<reference evidence="2" key="1">
    <citation type="journal article" date="2014" name="PLoS Pathog.">
        <title>Expression profiling during Arabidopsis/downy mildew interaction reveals a highly-expressed effector that attenuates responses to salicylic acid.</title>
        <authorList>
            <person name="Asai S."/>
            <person name="Rallapalli G."/>
            <person name="Piquerez S.J.M."/>
            <person name="Caillaud M.C."/>
            <person name="Furzer O.J."/>
            <person name="Ishaque N."/>
            <person name="Wirthmueller L."/>
            <person name="Fabro G."/>
            <person name="Shirasu K."/>
            <person name="Jones J.D.G."/>
        </authorList>
    </citation>
    <scope>NUCLEOTIDE SEQUENCE</scope>
    <source>
        <strain evidence="2">Emoy2</strain>
    </source>
</reference>
<proteinExistence type="evidence at transcript level"/>
<name>A0A090B8E1_HYAAE</name>
<evidence type="ECO:0000256" key="1">
    <source>
        <dbReference type="SAM" id="MobiDB-lite"/>
    </source>
</evidence>
<feature type="region of interest" description="Disordered" evidence="1">
    <location>
        <begin position="93"/>
        <end position="112"/>
    </location>
</feature>
<sequence>MVIFTNIINLYDNILINKYQGLITCNQLTPLIVQIAWQPLSTTMRRLCHVLMAFVIFLWETSGETTTDGDQVNVTALMSSTVPARLNESAFVSPERVEPHNSTMGNTSLEDQRKEERALLPSTVHDAIDNLWESFWGTMRSRTPIFINNFAARVAEEKLINEGTITDTEKFQQILRDLLETHNVRGKYRRVVDYLTQPVLRNGRKQPRVQFQDLTKLFHEFRKSTGMQVHADSMQRIVAFLYLDESLDLMMELWVSSKLTPDEVYGILPAGLEEKLVYSRLFKLPILVYTEAYWTMQSYIAMFTYRVSSYTIDEENSLLKFYLDYFKHREEIEQRFRRRMRKIRLMVTLSRLD</sequence>
<dbReference type="AlphaFoldDB" id="A0A090B8E1"/>
<feature type="compositionally biased region" description="Polar residues" evidence="1">
    <location>
        <begin position="100"/>
        <end position="109"/>
    </location>
</feature>
<protein>
    <submittedName>
        <fullName evidence="2">RxLR effector candidate protein</fullName>
    </submittedName>
</protein>
<dbReference type="EMBL" id="AB922256">
    <property type="protein sequence ID" value="BAP68831.1"/>
    <property type="molecule type" value="mRNA"/>
</dbReference>
<accession>A0A090B8E1</accession>
<feature type="non-terminal residue" evidence="2">
    <location>
        <position position="353"/>
    </location>
</feature>